<dbReference type="Proteomes" id="UP001153636">
    <property type="component" value="Chromosome 2"/>
</dbReference>
<gene>
    <name evidence="1" type="ORF">PSYICH_LOCUS6910</name>
</gene>
<dbReference type="AlphaFoldDB" id="A0A9P0GBD9"/>
<sequence length="290" mass="33040">MEISSDSEEERSVTPTKKRKLHYEQKYSHLWEKDQKFSGWVKKSNKGDYYFYCESFKCDLKCGEGKRVLKKHAESIKHKSIVKAAVRQPTLTSMLPKSSSKSFTDKIKSGEIKMACFLAKHNLPFSLADDLEDLIESVVPESKLASKFTFGRTKAHAIVTNVTGKVAENQLIKILQQNKFSLIVDKSTDRSSTKHLALIDFDVEDSFLFLMPVVDGIATSLHNACKTFFEEKNIPYKDNMVRFAADGTNSMFGHHPLSTLFQKDILNLFLIKCVCHYFHLCASYACKKLP</sequence>
<dbReference type="PANTHER" id="PTHR37162:SF1">
    <property type="entry name" value="BED-TYPE DOMAIN-CONTAINING PROTEIN"/>
    <property type="match status" value="1"/>
</dbReference>
<organism evidence="1 2">
    <name type="scientific">Psylliodes chrysocephalus</name>
    <dbReference type="NCBI Taxonomy" id="3402493"/>
    <lineage>
        <taxon>Eukaryota</taxon>
        <taxon>Metazoa</taxon>
        <taxon>Ecdysozoa</taxon>
        <taxon>Arthropoda</taxon>
        <taxon>Hexapoda</taxon>
        <taxon>Insecta</taxon>
        <taxon>Pterygota</taxon>
        <taxon>Neoptera</taxon>
        <taxon>Endopterygota</taxon>
        <taxon>Coleoptera</taxon>
        <taxon>Polyphaga</taxon>
        <taxon>Cucujiformia</taxon>
        <taxon>Chrysomeloidea</taxon>
        <taxon>Chrysomelidae</taxon>
        <taxon>Galerucinae</taxon>
        <taxon>Alticini</taxon>
        <taxon>Psylliodes</taxon>
    </lineage>
</organism>
<evidence type="ECO:0000313" key="2">
    <source>
        <dbReference type="Proteomes" id="UP001153636"/>
    </source>
</evidence>
<proteinExistence type="predicted"/>
<dbReference type="OrthoDB" id="6783358at2759"/>
<keyword evidence="2" id="KW-1185">Reference proteome</keyword>
<accession>A0A9P0GBD9</accession>
<name>A0A9P0GBD9_9CUCU</name>
<protein>
    <recommendedName>
        <fullName evidence="3">DUF4371 domain-containing protein</fullName>
    </recommendedName>
</protein>
<dbReference type="PANTHER" id="PTHR37162">
    <property type="entry name" value="HAT FAMILY DIMERISATION DOMAINCONTAINING PROTEIN-RELATED"/>
    <property type="match status" value="1"/>
</dbReference>
<dbReference type="EMBL" id="OV651814">
    <property type="protein sequence ID" value="CAH1107043.1"/>
    <property type="molecule type" value="Genomic_DNA"/>
</dbReference>
<evidence type="ECO:0000313" key="1">
    <source>
        <dbReference type="EMBL" id="CAH1107043.1"/>
    </source>
</evidence>
<reference evidence="1" key="1">
    <citation type="submission" date="2022-01" db="EMBL/GenBank/DDBJ databases">
        <authorList>
            <person name="King R."/>
        </authorList>
    </citation>
    <scope>NUCLEOTIDE SEQUENCE</scope>
</reference>
<evidence type="ECO:0008006" key="3">
    <source>
        <dbReference type="Google" id="ProtNLM"/>
    </source>
</evidence>